<dbReference type="Proteomes" id="UP001223420">
    <property type="component" value="Unassembled WGS sequence"/>
</dbReference>
<name>A0AAJ1TMR4_9HYPH</name>
<dbReference type="EMBL" id="JBELQD010000048">
    <property type="protein sequence ID" value="MER2291507.1"/>
    <property type="molecule type" value="Genomic_DNA"/>
</dbReference>
<gene>
    <name evidence="2" type="ORF">ABS770_24950</name>
    <name evidence="1" type="ORF">QO001_002590</name>
</gene>
<evidence type="ECO:0000313" key="4">
    <source>
        <dbReference type="Proteomes" id="UP001432995"/>
    </source>
</evidence>
<sequence>MSRMLLMALTVLAILAARCVLKLPLLPYRAARFLLRGLSVPA</sequence>
<reference evidence="1" key="1">
    <citation type="submission" date="2023-07" db="EMBL/GenBank/DDBJ databases">
        <title>Genomic Encyclopedia of Type Strains, Phase IV (KMG-IV): sequencing the most valuable type-strain genomes for metagenomic binning, comparative biology and taxonomic classification.</title>
        <authorList>
            <person name="Goeker M."/>
        </authorList>
    </citation>
    <scope>NUCLEOTIDE SEQUENCE</scope>
    <source>
        <strain evidence="1">DSM 19569</strain>
    </source>
</reference>
<protein>
    <submittedName>
        <fullName evidence="1">Uncharacterized protein</fullName>
    </submittedName>
</protein>
<evidence type="ECO:0000313" key="2">
    <source>
        <dbReference type="EMBL" id="MER2291507.1"/>
    </source>
</evidence>
<dbReference type="RefSeq" id="WP_007565749.1">
    <property type="nucleotide sequence ID" value="NZ_CP033231.1"/>
</dbReference>
<reference evidence="2" key="2">
    <citation type="submission" date="2024-06" db="EMBL/GenBank/DDBJ databases">
        <authorList>
            <person name="Campbell A.G."/>
        </authorList>
    </citation>
    <scope>NUCLEOTIDE SEQUENCE</scope>
    <source>
        <strain evidence="2">EM17</strain>
    </source>
</reference>
<comment type="caution">
    <text evidence="1">The sequence shown here is derived from an EMBL/GenBank/DDBJ whole genome shotgun (WGS) entry which is preliminary data.</text>
</comment>
<dbReference type="GeneID" id="90835807"/>
<evidence type="ECO:0000313" key="1">
    <source>
        <dbReference type="EMBL" id="MDQ0543661.1"/>
    </source>
</evidence>
<evidence type="ECO:0000313" key="3">
    <source>
        <dbReference type="Proteomes" id="UP001223420"/>
    </source>
</evidence>
<accession>A0AAJ1TMR4</accession>
<keyword evidence="4" id="KW-1185">Reference proteome</keyword>
<organism evidence="1 3">
    <name type="scientific">Methylobacterium brachiatum</name>
    <dbReference type="NCBI Taxonomy" id="269660"/>
    <lineage>
        <taxon>Bacteria</taxon>
        <taxon>Pseudomonadati</taxon>
        <taxon>Pseudomonadota</taxon>
        <taxon>Alphaproteobacteria</taxon>
        <taxon>Hyphomicrobiales</taxon>
        <taxon>Methylobacteriaceae</taxon>
        <taxon>Methylobacterium</taxon>
    </lineage>
</organism>
<dbReference type="EMBL" id="JAUSWL010000004">
    <property type="protein sequence ID" value="MDQ0543661.1"/>
    <property type="molecule type" value="Genomic_DNA"/>
</dbReference>
<proteinExistence type="predicted"/>
<dbReference type="AlphaFoldDB" id="A0AAJ1TMR4"/>
<dbReference type="Proteomes" id="UP001432995">
    <property type="component" value="Unassembled WGS sequence"/>
</dbReference>